<organism evidence="1 2">
    <name type="scientific">Prauserella oleivorans</name>
    <dbReference type="NCBI Taxonomy" id="1478153"/>
    <lineage>
        <taxon>Bacteria</taxon>
        <taxon>Bacillati</taxon>
        <taxon>Actinomycetota</taxon>
        <taxon>Actinomycetes</taxon>
        <taxon>Pseudonocardiales</taxon>
        <taxon>Pseudonocardiaceae</taxon>
        <taxon>Prauserella</taxon>
    </lineage>
</organism>
<dbReference type="Proteomes" id="UP001597478">
    <property type="component" value="Unassembled WGS sequence"/>
</dbReference>
<sequence>MTIAVAPEPAVDTDGKPKRLARTKVLEPVAAAPAAQAVPEPVAGS</sequence>
<proteinExistence type="predicted"/>
<accession>A0ABW5WC56</accession>
<name>A0ABW5WC56_9PSEU</name>
<comment type="caution">
    <text evidence="1">The sequence shown here is derived from an EMBL/GenBank/DDBJ whole genome shotgun (WGS) entry which is preliminary data.</text>
</comment>
<dbReference type="EMBL" id="JBHUOF010000019">
    <property type="protein sequence ID" value="MFD2800615.1"/>
    <property type="molecule type" value="Genomic_DNA"/>
</dbReference>
<evidence type="ECO:0000313" key="2">
    <source>
        <dbReference type="Proteomes" id="UP001597478"/>
    </source>
</evidence>
<reference evidence="2" key="1">
    <citation type="journal article" date="2019" name="Int. J. Syst. Evol. Microbiol.">
        <title>The Global Catalogue of Microorganisms (GCM) 10K type strain sequencing project: providing services to taxonomists for standard genome sequencing and annotation.</title>
        <authorList>
            <consortium name="The Broad Institute Genomics Platform"/>
            <consortium name="The Broad Institute Genome Sequencing Center for Infectious Disease"/>
            <person name="Wu L."/>
            <person name="Ma J."/>
        </authorList>
    </citation>
    <scope>NUCLEOTIDE SEQUENCE [LARGE SCALE GENOMIC DNA]</scope>
    <source>
        <strain evidence="2">IBRC-M 10906</strain>
    </source>
</reference>
<protein>
    <submittedName>
        <fullName evidence="1">Uncharacterized protein</fullName>
    </submittedName>
</protein>
<dbReference type="RefSeq" id="WP_377392240.1">
    <property type="nucleotide sequence ID" value="NZ_JBHSAN010000028.1"/>
</dbReference>
<keyword evidence="2" id="KW-1185">Reference proteome</keyword>
<gene>
    <name evidence="1" type="ORF">ACFS2C_14555</name>
</gene>
<evidence type="ECO:0000313" key="1">
    <source>
        <dbReference type="EMBL" id="MFD2800615.1"/>
    </source>
</evidence>